<dbReference type="GO" id="GO:0005886">
    <property type="term" value="C:plasma membrane"/>
    <property type="evidence" value="ECO:0007669"/>
    <property type="project" value="UniProtKB-SubCell"/>
</dbReference>
<comment type="subcellular location">
    <subcellularLocation>
        <location evidence="1">Cell membrane</location>
    </subcellularLocation>
</comment>
<dbReference type="InterPro" id="IPR013106">
    <property type="entry name" value="Ig_V-set"/>
</dbReference>
<feature type="domain" description="Ig-like" evidence="10">
    <location>
        <begin position="1780"/>
        <end position="1864"/>
    </location>
</feature>
<dbReference type="PANTHER" id="PTHR12231">
    <property type="entry name" value="CTX-RELATED TYPE I TRANSMEMBRANE PROTEIN"/>
    <property type="match status" value="1"/>
</dbReference>
<feature type="chain" id="PRO_5027627337" evidence="9">
    <location>
        <begin position="21"/>
        <end position="1872"/>
    </location>
</feature>
<protein>
    <submittedName>
        <fullName evidence="12">Hemicentin-2-like isoform X1</fullName>
    </submittedName>
</protein>
<keyword evidence="3 9" id="KW-0732">Signal</keyword>
<feature type="domain" description="Ig-like" evidence="10">
    <location>
        <begin position="809"/>
        <end position="901"/>
    </location>
</feature>
<name>A0A6P7TLE3_9MOLL</name>
<keyword evidence="11" id="KW-1185">Reference proteome</keyword>
<feature type="domain" description="Ig-like" evidence="10">
    <location>
        <begin position="1387"/>
        <end position="1476"/>
    </location>
</feature>
<dbReference type="FunFam" id="2.60.40.10:FF:000005">
    <property type="entry name" value="Neuronal cell adhesion molecule"/>
    <property type="match status" value="2"/>
</dbReference>
<evidence type="ECO:0000256" key="3">
    <source>
        <dbReference type="ARBA" id="ARBA00022729"/>
    </source>
</evidence>
<organism evidence="11 12">
    <name type="scientific">Octopus sinensis</name>
    <name type="common">East Asian common octopus</name>
    <dbReference type="NCBI Taxonomy" id="2607531"/>
    <lineage>
        <taxon>Eukaryota</taxon>
        <taxon>Metazoa</taxon>
        <taxon>Spiralia</taxon>
        <taxon>Lophotrochozoa</taxon>
        <taxon>Mollusca</taxon>
        <taxon>Cephalopoda</taxon>
        <taxon>Coleoidea</taxon>
        <taxon>Octopodiformes</taxon>
        <taxon>Octopoda</taxon>
        <taxon>Incirrata</taxon>
        <taxon>Octopodidae</taxon>
        <taxon>Octopus</taxon>
    </lineage>
</organism>
<keyword evidence="5" id="KW-0472">Membrane</keyword>
<dbReference type="PANTHER" id="PTHR12231:SF253">
    <property type="entry name" value="DPR-INTERACTING PROTEIN ETA, ISOFORM B-RELATED"/>
    <property type="match status" value="1"/>
</dbReference>
<dbReference type="RefSeq" id="XP_029652303.1">
    <property type="nucleotide sequence ID" value="XM_029796443.2"/>
</dbReference>
<evidence type="ECO:0000256" key="2">
    <source>
        <dbReference type="ARBA" id="ARBA00022475"/>
    </source>
</evidence>
<evidence type="ECO:0000256" key="1">
    <source>
        <dbReference type="ARBA" id="ARBA00004236"/>
    </source>
</evidence>
<accession>A0A6P7TLE3</accession>
<dbReference type="Pfam" id="PF07679">
    <property type="entry name" value="I-set"/>
    <property type="match status" value="10"/>
</dbReference>
<evidence type="ECO:0000256" key="8">
    <source>
        <dbReference type="ARBA" id="ARBA00023319"/>
    </source>
</evidence>
<feature type="domain" description="Ig-like" evidence="10">
    <location>
        <begin position="908"/>
        <end position="996"/>
    </location>
</feature>
<keyword evidence="7" id="KW-0325">Glycoprotein</keyword>
<feature type="domain" description="Ig-like" evidence="10">
    <location>
        <begin position="706"/>
        <end position="740"/>
    </location>
</feature>
<feature type="domain" description="Ig-like" evidence="10">
    <location>
        <begin position="222"/>
        <end position="317"/>
    </location>
</feature>
<evidence type="ECO:0000256" key="7">
    <source>
        <dbReference type="ARBA" id="ARBA00023180"/>
    </source>
</evidence>
<proteinExistence type="predicted"/>
<feature type="domain" description="Ig-like" evidence="10">
    <location>
        <begin position="1002"/>
        <end position="1087"/>
    </location>
</feature>
<feature type="domain" description="Ig-like" evidence="10">
    <location>
        <begin position="608"/>
        <end position="694"/>
    </location>
</feature>
<feature type="domain" description="Ig-like" evidence="10">
    <location>
        <begin position="510"/>
        <end position="602"/>
    </location>
</feature>
<feature type="domain" description="Ig-like" evidence="10">
    <location>
        <begin position="324"/>
        <end position="412"/>
    </location>
</feature>
<sequence>MKISPVSIFILVAVAGSVYSGIQPPVMVINPRALVLFTELETVDLPCKASGEPQPTYIWKKDKRDFNVAGSDDLISTVENEGTLVFKQPKKKDAGTYQCFANNSYGVAMSGIVELRLAFLQPYTNQEPETITVSPGSCLVLPCNKPISYPEAKFTWLLKYSDGRLKVLDFTERIQMDHKTNLVFANVQEEDSYKDTAYVCAATNLFLRRINMLNTIYLRTLPEQLKDYQIHILSASPSKMVFLKGDTVELQCIFGGHPTPKIRWYRNGKLIHPNTKYAFSKFDHQLDIRDAGFEDEGDYECHASERSSGQILQHTMRVEIESKPEWTTKPKSIVTSGGSSVTFICNGTGKPPISKPVWYINGKRINEYSNKNKFIVEETYLSIINVTRQDYMTIQCNISNIHGYIFAEAFLSFHETIRMERYPSDLEVSKGAEAIFTCAATSDTMQEDDLRTIWWKDGKAIAIDDRISQNSQNNSLTIRSVTRKDVGRYTCMVTDGLDSVNASAFLSVKEKIRMEHYPSDLEVSKGAEAIFTCATTSDTMQEDDLRTIWWKDGKAIAIDDRISQNSQNNSLTIRSVTRNDVGRYTCMVTDGLDSVNASAFLSVKGTQPPVMLINPPTQVLFKEFQTAVLPCKASGEPQPTYTWKKDKQDFNVAGRRDHILTAPNEGTLVFKRPKKKDAGTYQCFANNSYGVAMSGIVELRHAFLQPYIDQEPETITVLPGASLVLPCNMPFSYPEPNVTWVLKRDHWSTKALNFTERILMDRQGNLVFVNVQEEDSYKDTAYARVAFNMFVRIFSVGKSIYLKTLPGQPKDHQIQILSASPKEMVFLKGDTVKLECIFGGHPTPKIRWYRNGKSIHPNTKYAFSKFNHQLDIRDAGFEDEGDYECHASERSSGQILQHTMRVEIGSKPEWTTKPKSIVVSDGSSATFICNGTSKPPISKHLWYINGIDIHQYPNNNKFIVRKTNLTVINLTYQDSMTIQCNISNIHGYIFANVFLNVFAKPPDILEDKEKTQKHAEGQSINITCRTTGYDLVQVHWSKDNKEVTGGRFRTLSNGSLNIKNLVLADAGVYRCDVSNKYGMVSATRTLIVRRKTRFEHFPVDLVVYKGEDAKFTCVAMTDPMEADNLRIVWSKDDDVTVIDEKRIIQNPKDNSLIIRSVKETDAGLYSCVATNGLDFIKAFARLKVRAKIRIEPSPSNLVMKKGEDAQFMCGATTDSIEVNNPHIIWRKDTEVIDINEDINEVIQNSKTSLLIIRNVTRNDAGRYMCLAINGLDIVNASALLTVKDGGTQPPVMLINPPTQVPFKELEAVVVPCKASGEPQPTYTWKKDKRDFNVAGSDDFISTVPNEGTLVFERPKKKDAGTYQCFANNSYGVAMSGIVELRLAFLMPYTNQEPETITVLPGASLVLPCNKPISYPEANVTWVLKHKDGSFKAFDFTERILMDHQANLIFTNVLEEDSCRDAAYVCMATNKFNREATRGKPFHLKTIPMPPENHQPHLINVAPNKGLFLKGDTVKLQCIFGGHPTPEIRWFRNTKERRIQIEQDTKYRFSSSKHQLNILDAGFEDEGIYECHARVTSFSQAMQRVMTVKIESKPEWTKPKSIVTSVGSSVTFICNGTSKPPISKHMWYINGKRINEYPNKNKFIVQETNLTVINLTYQDSMTIQCNMSNIHGYIFADAFLYVFAEAPDLLEKGNMTLKRSEGQTINITCKTTGYDSVQVLWMKDNKQMTGDRYHILRNGNLNIKNLDLTDTGVYHCYASNKYGMVSATRNLIVRRKTKIEPSAFDRRVKEGRAVTLPCAATTDPMEVDNLQVIWLKDGKSIDMDEGRIIQNTQDNSLTINSVIIGKDGGRYTCVATNGLDWAKMSTFLYVMGP</sequence>
<feature type="domain" description="Ig-like" evidence="10">
    <location>
        <begin position="1092"/>
        <end position="1183"/>
    </location>
</feature>
<evidence type="ECO:0000256" key="4">
    <source>
        <dbReference type="ARBA" id="ARBA00022737"/>
    </source>
</evidence>
<feature type="domain" description="Ig-like" evidence="10">
    <location>
        <begin position="24"/>
        <end position="110"/>
    </location>
</feature>
<evidence type="ECO:0000259" key="10">
    <source>
        <dbReference type="PROSITE" id="PS50835"/>
    </source>
</evidence>
<dbReference type="InterPro" id="IPR051170">
    <property type="entry name" value="Neural/epithelial_adhesion"/>
</dbReference>
<evidence type="ECO:0000256" key="5">
    <source>
        <dbReference type="ARBA" id="ARBA00023136"/>
    </source>
</evidence>
<dbReference type="SUPFAM" id="SSF48726">
    <property type="entry name" value="Immunoglobulin"/>
    <property type="match status" value="19"/>
</dbReference>
<evidence type="ECO:0000313" key="12">
    <source>
        <dbReference type="RefSeq" id="XP_029652303.1"/>
    </source>
</evidence>
<feature type="domain" description="Ig-like" evidence="10">
    <location>
        <begin position="1192"/>
        <end position="1281"/>
    </location>
</feature>
<dbReference type="FunFam" id="2.60.40.10:FF:000032">
    <property type="entry name" value="palladin isoform X1"/>
    <property type="match status" value="1"/>
</dbReference>
<keyword evidence="6" id="KW-1015">Disulfide bond</keyword>
<keyword evidence="4" id="KW-0677">Repeat</keyword>
<dbReference type="SMART" id="SM00406">
    <property type="entry name" value="IGv"/>
    <property type="match status" value="8"/>
</dbReference>
<keyword evidence="8" id="KW-0393">Immunoglobulin domain</keyword>
<dbReference type="Proteomes" id="UP000515154">
    <property type="component" value="Linkage group LG27"/>
</dbReference>
<dbReference type="InterPro" id="IPR036179">
    <property type="entry name" value="Ig-like_dom_sf"/>
</dbReference>
<dbReference type="InterPro" id="IPR013098">
    <property type="entry name" value="Ig_I-set"/>
</dbReference>
<dbReference type="InterPro" id="IPR003599">
    <property type="entry name" value="Ig_sub"/>
</dbReference>
<feature type="domain" description="Ig-like" evidence="10">
    <location>
        <begin position="1593"/>
        <end position="1668"/>
    </location>
</feature>
<dbReference type="CDD" id="cd00096">
    <property type="entry name" value="Ig"/>
    <property type="match status" value="3"/>
</dbReference>
<dbReference type="InterPro" id="IPR003598">
    <property type="entry name" value="Ig_sub2"/>
</dbReference>
<evidence type="ECO:0000313" key="11">
    <source>
        <dbReference type="Proteomes" id="UP000515154"/>
    </source>
</evidence>
<dbReference type="Pfam" id="PF13927">
    <property type="entry name" value="Ig_3"/>
    <property type="match status" value="5"/>
</dbReference>
<gene>
    <name evidence="12" type="primary">LOC115225488</name>
</gene>
<feature type="domain" description="Ig-like" evidence="10">
    <location>
        <begin position="415"/>
        <end position="507"/>
    </location>
</feature>
<dbReference type="Pfam" id="PF13895">
    <property type="entry name" value="Ig_2"/>
    <property type="match status" value="1"/>
</dbReference>
<feature type="domain" description="Ig-like" evidence="10">
    <location>
        <begin position="1495"/>
        <end position="1586"/>
    </location>
</feature>
<dbReference type="KEGG" id="osn:115225488"/>
<evidence type="ECO:0000256" key="6">
    <source>
        <dbReference type="ARBA" id="ARBA00023157"/>
    </source>
</evidence>
<dbReference type="InterPro" id="IPR013783">
    <property type="entry name" value="Ig-like_fold"/>
</dbReference>
<evidence type="ECO:0000256" key="9">
    <source>
        <dbReference type="SAM" id="SignalP"/>
    </source>
</evidence>
<feature type="signal peptide" evidence="9">
    <location>
        <begin position="1"/>
        <end position="20"/>
    </location>
</feature>
<dbReference type="SMART" id="SM00408">
    <property type="entry name" value="IGc2"/>
    <property type="match status" value="19"/>
</dbReference>
<keyword evidence="2" id="KW-1003">Cell membrane</keyword>
<feature type="domain" description="Ig-like" evidence="10">
    <location>
        <begin position="1289"/>
        <end position="1375"/>
    </location>
</feature>
<feature type="domain" description="Ig-like" evidence="10">
    <location>
        <begin position="122"/>
        <end position="211"/>
    </location>
</feature>
<dbReference type="SMART" id="SM00409">
    <property type="entry name" value="IG"/>
    <property type="match status" value="19"/>
</dbReference>
<feature type="domain" description="Ig-like" evidence="10">
    <location>
        <begin position="1686"/>
        <end position="1771"/>
    </location>
</feature>
<dbReference type="Gene3D" id="2.60.40.10">
    <property type="entry name" value="Immunoglobulins"/>
    <property type="match status" value="19"/>
</dbReference>
<dbReference type="InterPro" id="IPR007110">
    <property type="entry name" value="Ig-like_dom"/>
</dbReference>
<dbReference type="PROSITE" id="PS50835">
    <property type="entry name" value="IG_LIKE"/>
    <property type="match status" value="19"/>
</dbReference>
<reference evidence="12" key="1">
    <citation type="submission" date="2025-08" db="UniProtKB">
        <authorList>
            <consortium name="RefSeq"/>
        </authorList>
    </citation>
    <scope>IDENTIFICATION</scope>
</reference>